<feature type="transmembrane region" description="Helical" evidence="1">
    <location>
        <begin position="110"/>
        <end position="132"/>
    </location>
</feature>
<gene>
    <name evidence="2" type="ORF">D0T11_05025</name>
</gene>
<dbReference type="PANTHER" id="PTHR31970:SF9">
    <property type="entry name" value="MOLYBDATE TRANSPORTER 2"/>
    <property type="match status" value="1"/>
</dbReference>
<comment type="caution">
    <text evidence="2">The sequence shown here is derived from an EMBL/GenBank/DDBJ whole genome shotgun (WGS) entry which is preliminary data.</text>
</comment>
<feature type="transmembrane region" description="Helical" evidence="1">
    <location>
        <begin position="373"/>
        <end position="402"/>
    </location>
</feature>
<dbReference type="InterPro" id="IPR031563">
    <property type="entry name" value="MOT1/MOT2"/>
</dbReference>
<dbReference type="AlphaFoldDB" id="A0A418R4K7"/>
<dbReference type="Pfam" id="PF16983">
    <property type="entry name" value="MFS_MOT1"/>
    <property type="match status" value="2"/>
</dbReference>
<protein>
    <submittedName>
        <fullName evidence="2">Transporter</fullName>
    </submittedName>
</protein>
<dbReference type="OrthoDB" id="7361398at2"/>
<feature type="transmembrane region" description="Helical" evidence="1">
    <location>
        <begin position="235"/>
        <end position="256"/>
    </location>
</feature>
<dbReference type="PANTHER" id="PTHR31970">
    <property type="match status" value="1"/>
</dbReference>
<name>A0A418R4K7_9BACT</name>
<feature type="transmembrane region" description="Helical" evidence="1">
    <location>
        <begin position="340"/>
        <end position="361"/>
    </location>
</feature>
<feature type="transmembrane region" description="Helical" evidence="1">
    <location>
        <begin position="194"/>
        <end position="214"/>
    </location>
</feature>
<proteinExistence type="predicted"/>
<evidence type="ECO:0000256" key="1">
    <source>
        <dbReference type="SAM" id="Phobius"/>
    </source>
</evidence>
<feature type="transmembrane region" description="Helical" evidence="1">
    <location>
        <begin position="316"/>
        <end position="334"/>
    </location>
</feature>
<organism evidence="2 3">
    <name type="scientific">Hymenobacter rubripertinctus</name>
    <dbReference type="NCBI Taxonomy" id="2029981"/>
    <lineage>
        <taxon>Bacteria</taxon>
        <taxon>Pseudomonadati</taxon>
        <taxon>Bacteroidota</taxon>
        <taxon>Cytophagia</taxon>
        <taxon>Cytophagales</taxon>
        <taxon>Hymenobacteraceae</taxon>
        <taxon>Hymenobacter</taxon>
    </lineage>
</organism>
<evidence type="ECO:0000313" key="2">
    <source>
        <dbReference type="EMBL" id="RIY12377.1"/>
    </source>
</evidence>
<accession>A0A418R4K7</accession>
<keyword evidence="3" id="KW-1185">Reference proteome</keyword>
<keyword evidence="1" id="KW-1133">Transmembrane helix</keyword>
<dbReference type="GO" id="GO:0015098">
    <property type="term" value="F:molybdate ion transmembrane transporter activity"/>
    <property type="evidence" value="ECO:0007669"/>
    <property type="project" value="InterPro"/>
</dbReference>
<dbReference type="Proteomes" id="UP000284250">
    <property type="component" value="Unassembled WGS sequence"/>
</dbReference>
<evidence type="ECO:0000313" key="3">
    <source>
        <dbReference type="Proteomes" id="UP000284250"/>
    </source>
</evidence>
<dbReference type="EMBL" id="QYCN01000005">
    <property type="protein sequence ID" value="RIY12377.1"/>
    <property type="molecule type" value="Genomic_DNA"/>
</dbReference>
<reference evidence="2 3" key="1">
    <citation type="submission" date="2019-01" db="EMBL/GenBank/DDBJ databases">
        <title>Hymenobacter humicola sp. nov., isolated from soils in Antarctica.</title>
        <authorList>
            <person name="Sedlacek I."/>
            <person name="Holochova P."/>
            <person name="Kralova S."/>
            <person name="Pantucek R."/>
            <person name="Stankova E."/>
            <person name="Vrbovska V."/>
            <person name="Kristofova L."/>
            <person name="Svec P."/>
            <person name="Busse H.-J."/>
        </authorList>
    </citation>
    <scope>NUCLEOTIDE SEQUENCE [LARGE SCALE GENOMIC DNA]</scope>
    <source>
        <strain evidence="2 3">CCM 8852</strain>
    </source>
</reference>
<feature type="transmembrane region" description="Helical" evidence="1">
    <location>
        <begin position="170"/>
        <end position="188"/>
    </location>
</feature>
<sequence length="412" mass="43473">MTGYFPLSPPSLITLSPPHPLTPTMPLTAPPAARPRLRFDRNELAGAFGDLGTDLPLLIGVIAASGLDSAGVLIMFGLMQLFSGLWYGMPMPVQPLKAFAALVIAQKIPGRIIFGGGLAVGVGMLLLSVTGLIDGLARLVPKPVIRGIQFGLALQLSTLALKQYVPADGLPGYALAAAAFLVTVVLLGNRRWPAALVVLALGVSYGLLFKLDFATAQRAIGLHLPTPRIPQWPDILTGAVLLALPQIPLSLGNSVLATRQVVQDYFPERPLTVRKISFTYALMNLVNPFLGGFPVCHGSGGMVGHYTFGGRTGGSVVIYGGLFLGLGLFFSQGFQQIVQIFPLPILGVLLFFEALSLAALLRDISNARAHLLLALLTGILCAGLPYGYLVGLTVGTALYYAMQRGWVGLGKG</sequence>
<feature type="transmembrane region" description="Helical" evidence="1">
    <location>
        <begin position="276"/>
        <end position="296"/>
    </location>
</feature>
<keyword evidence="1" id="KW-0472">Membrane</keyword>
<keyword evidence="1" id="KW-0812">Transmembrane</keyword>